<reference evidence="2" key="1">
    <citation type="journal article" date="2013" name="Stand. Genomic Sci.">
        <title>Complete genome sequence of Desulfocapsa sulfexigens, a marine deltaproteobacterium specialized in disproportionating inorganic sulfur compounds.</title>
        <authorList>
            <person name="Finster K.W."/>
            <person name="Kjeldsen K.U."/>
            <person name="Kube M."/>
            <person name="Reinhardt R."/>
            <person name="Mussmann M."/>
            <person name="Amann R."/>
            <person name="Schreiber L."/>
        </authorList>
    </citation>
    <scope>NUCLEOTIDE SEQUENCE [LARGE SCALE GENOMIC DNA]</scope>
    <source>
        <strain evidence="2">DSM 10523 / SB164P1</strain>
        <plasmid evidence="2">pDESSD</plasmid>
    </source>
</reference>
<keyword evidence="2" id="KW-1185">Reference proteome</keyword>
<dbReference type="KEGG" id="dsf:UWK_03608"/>
<geneLocation type="plasmid" evidence="2">
    <name>pDESSD</name>
</geneLocation>
<dbReference type="Gene3D" id="3.90.320.10">
    <property type="match status" value="1"/>
</dbReference>
<keyword evidence="1" id="KW-0614">Plasmid</keyword>
<dbReference type="Proteomes" id="UP000011721">
    <property type="component" value="Plasmid unnamed"/>
</dbReference>
<dbReference type="HOGENOM" id="CLU_972291_0_0_7"/>
<gene>
    <name evidence="1" type="ordered locus">UWK_03608</name>
</gene>
<name>M1PEZ4_DESSD</name>
<sequence>MKLPIIQSPQLVKQTEIALAYALFQRERHGKRLEQVVLAPENKRGYLGVSSISTPPCVLYYSLTNEPKEETDLPSRFGFDTGHILEGYVLDLLQAEERQGELSWPYLLAPSGVIKGHFDGRTKNLMQDGACIIEVKATGGYSFNKKIEEGADNGHIEQAFVYAVGSSSPYFVIIYCNREAKKSTPFYAVFGFHIPDMIAAKKAVQDLFAERFDPVLLSLHHELRPDQPEKPRWEFGPRGWRCRPDSSYFTKGGKENFTVGYCSYRGTCPEGLAYREIEEERKVAAA</sequence>
<dbReference type="InterPro" id="IPR011604">
    <property type="entry name" value="PDDEXK-like_dom_sf"/>
</dbReference>
<proteinExistence type="predicted"/>
<accession>M1PEZ4</accession>
<evidence type="ECO:0000313" key="2">
    <source>
        <dbReference type="Proteomes" id="UP000011721"/>
    </source>
</evidence>
<dbReference type="AlphaFoldDB" id="M1PEZ4"/>
<organism evidence="1 2">
    <name type="scientific">Desulfocapsa sulfexigens (strain DSM 10523 / SB164P1)</name>
    <dbReference type="NCBI Taxonomy" id="1167006"/>
    <lineage>
        <taxon>Bacteria</taxon>
        <taxon>Pseudomonadati</taxon>
        <taxon>Thermodesulfobacteriota</taxon>
        <taxon>Desulfobulbia</taxon>
        <taxon>Desulfobulbales</taxon>
        <taxon>Desulfocapsaceae</taxon>
        <taxon>Desulfocapsa</taxon>
    </lineage>
</organism>
<dbReference type="EMBL" id="CP003986">
    <property type="protein sequence ID" value="AGF80117.1"/>
    <property type="molecule type" value="Genomic_DNA"/>
</dbReference>
<protein>
    <submittedName>
        <fullName evidence="1">Uncharacterized protein</fullName>
    </submittedName>
</protein>
<evidence type="ECO:0000313" key="1">
    <source>
        <dbReference type="EMBL" id="AGF80117.1"/>
    </source>
</evidence>
<dbReference type="RefSeq" id="WP_015405799.1">
    <property type="nucleotide sequence ID" value="NC_020305.1"/>
</dbReference>